<protein>
    <submittedName>
        <fullName evidence="1">Spo0E family sporulation regulatory protein-aspartic acid phosphatase</fullName>
    </submittedName>
</protein>
<proteinExistence type="predicted"/>
<accession>A0ABW2K5W8</accession>
<dbReference type="Proteomes" id="UP001596494">
    <property type="component" value="Unassembled WGS sequence"/>
</dbReference>
<dbReference type="RefSeq" id="WP_289216722.1">
    <property type="nucleotide sequence ID" value="NZ_JAPVRC010000007.1"/>
</dbReference>
<dbReference type="InterPro" id="IPR036638">
    <property type="entry name" value="HLH_DNA-bd_sf"/>
</dbReference>
<dbReference type="Gene3D" id="4.10.280.10">
    <property type="entry name" value="Helix-loop-helix DNA-binding domain"/>
    <property type="match status" value="1"/>
</dbReference>
<reference evidence="2" key="1">
    <citation type="journal article" date="2019" name="Int. J. Syst. Evol. Microbiol.">
        <title>The Global Catalogue of Microorganisms (GCM) 10K type strain sequencing project: providing services to taxonomists for standard genome sequencing and annotation.</title>
        <authorList>
            <consortium name="The Broad Institute Genomics Platform"/>
            <consortium name="The Broad Institute Genome Sequencing Center for Infectious Disease"/>
            <person name="Wu L."/>
            <person name="Ma J."/>
        </authorList>
    </citation>
    <scope>NUCLEOTIDE SEQUENCE [LARGE SCALE GENOMIC DNA]</scope>
    <source>
        <strain evidence="2">CCUG 73951</strain>
    </source>
</reference>
<evidence type="ECO:0000313" key="2">
    <source>
        <dbReference type="Proteomes" id="UP001596494"/>
    </source>
</evidence>
<dbReference type="Pfam" id="PF09388">
    <property type="entry name" value="SpoOE-like"/>
    <property type="match status" value="1"/>
</dbReference>
<dbReference type="InterPro" id="IPR018540">
    <property type="entry name" value="Spo0E-like"/>
</dbReference>
<name>A0ABW2K5W8_9BACI</name>
<gene>
    <name evidence="1" type="ORF">ACFQMN_12545</name>
</gene>
<comment type="caution">
    <text evidence="1">The sequence shown here is derived from an EMBL/GenBank/DDBJ whole genome shotgun (WGS) entry which is preliminary data.</text>
</comment>
<dbReference type="EMBL" id="JBHTBY010000011">
    <property type="protein sequence ID" value="MFC7321707.1"/>
    <property type="molecule type" value="Genomic_DNA"/>
</dbReference>
<dbReference type="SUPFAM" id="SSF140500">
    <property type="entry name" value="BAS1536-like"/>
    <property type="match status" value="1"/>
</dbReference>
<organism evidence="1 2">
    <name type="scientific">Halobacillus campisalis</name>
    <dbReference type="NCBI Taxonomy" id="435909"/>
    <lineage>
        <taxon>Bacteria</taxon>
        <taxon>Bacillati</taxon>
        <taxon>Bacillota</taxon>
        <taxon>Bacilli</taxon>
        <taxon>Bacillales</taxon>
        <taxon>Bacillaceae</taxon>
        <taxon>Halobacillus</taxon>
    </lineage>
</organism>
<evidence type="ECO:0000313" key="1">
    <source>
        <dbReference type="EMBL" id="MFC7321707.1"/>
    </source>
</evidence>
<keyword evidence="2" id="KW-1185">Reference proteome</keyword>
<dbReference type="InterPro" id="IPR037208">
    <property type="entry name" value="Spo0E-like_sf"/>
</dbReference>
<sequence length="91" mass="10819">MIAEANKPRRDRYLKTVSFLHYTSQLNQYSCGEEDIGLSCFEELENKIEKIRQRMYEIYTKNPTDTEVLKISQQLDDVLNELENCYCDKSK</sequence>